<dbReference type="InterPro" id="IPR013783">
    <property type="entry name" value="Ig-like_fold"/>
</dbReference>
<sequence length="267" mass="29710">MRYYLTLLVLYICNTLTYGQGISISPSRIFFTGEPGQTVSQVITFSNTSNAELNFVANLKDWDRDSIGVKKYYSPGQKEQSNAAWLTLSENTVRLAPGETKSVNLSMTIPKNPAPQQLSNTMLFFTQVKEQKAALQNGLNMNVLIEVGIQVYHTPSGLNPGDLEFLAFEDRHLIPTQTGKSVRRMDVHVKNTGQINKDAYVRFELTNTETGEEIPIKAVAIAMLPNSGQWVQIDLPEKLAAGRYLAVAILDAGSQYDLKIAEKEITY</sequence>
<evidence type="ECO:0000313" key="1">
    <source>
        <dbReference type="EMBL" id="QMV69713.1"/>
    </source>
</evidence>
<dbReference type="RefSeq" id="WP_159730361.1">
    <property type="nucleotide sequence ID" value="NZ_CP058555.1"/>
</dbReference>
<dbReference type="InterPro" id="IPR008962">
    <property type="entry name" value="PapD-like_sf"/>
</dbReference>
<dbReference type="SUPFAM" id="SSF49354">
    <property type="entry name" value="PapD-like"/>
    <property type="match status" value="1"/>
</dbReference>
<name>A0A7G5E6T8_9SPHI</name>
<organism evidence="1 2">
    <name type="scientific">Sphingobacterium paramultivorum</name>
    <dbReference type="NCBI Taxonomy" id="2886510"/>
    <lineage>
        <taxon>Bacteria</taxon>
        <taxon>Pseudomonadati</taxon>
        <taxon>Bacteroidota</taxon>
        <taxon>Sphingobacteriia</taxon>
        <taxon>Sphingobacteriales</taxon>
        <taxon>Sphingobacteriaceae</taxon>
        <taxon>Sphingobacterium</taxon>
    </lineage>
</organism>
<accession>A0A7G5E6T8</accession>
<dbReference type="AlphaFoldDB" id="A0A7G5E6T8"/>
<keyword evidence="2" id="KW-1185">Reference proteome</keyword>
<dbReference type="Gene3D" id="2.60.40.10">
    <property type="entry name" value="Immunoglobulins"/>
    <property type="match status" value="1"/>
</dbReference>
<evidence type="ECO:0000313" key="2">
    <source>
        <dbReference type="Proteomes" id="UP000515450"/>
    </source>
</evidence>
<dbReference type="EMBL" id="CP058555">
    <property type="protein sequence ID" value="QMV69713.1"/>
    <property type="molecule type" value="Genomic_DNA"/>
</dbReference>
<dbReference type="Proteomes" id="UP000515450">
    <property type="component" value="Chromosome"/>
</dbReference>
<protein>
    <recommendedName>
        <fullName evidence="3">Molecular chaperone</fullName>
    </recommendedName>
</protein>
<gene>
    <name evidence="1" type="ORF">HS960_19550</name>
</gene>
<evidence type="ECO:0008006" key="3">
    <source>
        <dbReference type="Google" id="ProtNLM"/>
    </source>
</evidence>
<proteinExistence type="predicted"/>
<reference evidence="1 2" key="1">
    <citation type="journal article" date="2020" name="G3 (Bethesda)">
        <title>CeMbio - The Caenorhabditis elegans Microbiome Resource.</title>
        <authorList>
            <person name="Dirksen P."/>
            <person name="Assie A."/>
            <person name="Zimmermann J."/>
            <person name="Zhang F."/>
            <person name="Tietje A.M."/>
            <person name="Marsh S.A."/>
            <person name="Felix M.A."/>
            <person name="Shapira M."/>
            <person name="Kaleta C."/>
            <person name="Schulenburg H."/>
            <person name="Samuel B."/>
        </authorList>
    </citation>
    <scope>NUCLEOTIDE SEQUENCE [LARGE SCALE GENOMIC DNA]</scope>
    <source>
        <strain evidence="1 2">BIGb0170</strain>
    </source>
</reference>